<dbReference type="Proteomes" id="UP000789831">
    <property type="component" value="Unassembled WGS sequence"/>
</dbReference>
<dbReference type="AlphaFoldDB" id="A0A9N9GCE8"/>
<evidence type="ECO:0000313" key="3">
    <source>
        <dbReference type="Proteomes" id="UP000789831"/>
    </source>
</evidence>
<dbReference type="InterPro" id="IPR011990">
    <property type="entry name" value="TPR-like_helical_dom_sf"/>
</dbReference>
<keyword evidence="3" id="KW-1185">Reference proteome</keyword>
<sequence length="331" mass="38071">MASCKISNLEVYDYESNQQILRNLVEIFDSKNHQLVNDIQLANLINSWIEENNFDTTEIFKLVYSNITQIRTPSLLAIFYNFGIGTPRDPVSAFHWFEEAANRHDPLSQCIIGQCYQDQADFNTAFYWYKLSATKNHPEGQYHLAFLIIYTRTNNVEYNREKAFELMSQAALKNHLKAQYFLGNFYYDGTGISSNFEIAFNWYEKAASRGHQGAINKVAECYEMGCGTSYNIRKAFYWSLKGASIDSPEESFNNLDSDESKIRLADYYENGIGTEKDIHQSFRWRRRADELGVAHWSDSSTISGPKNGPAFSVTCLYTDAFIDVITSQIQI</sequence>
<comment type="caution">
    <text evidence="2">The sequence shown here is derived from an EMBL/GenBank/DDBJ whole genome shotgun (WGS) entry which is preliminary data.</text>
</comment>
<accession>A0A9N9GCE8</accession>
<dbReference type="EMBL" id="CAJVPL010002041">
    <property type="protein sequence ID" value="CAG8597235.1"/>
    <property type="molecule type" value="Genomic_DNA"/>
</dbReference>
<dbReference type="Gene3D" id="1.25.40.10">
    <property type="entry name" value="Tetratricopeptide repeat domain"/>
    <property type="match status" value="2"/>
</dbReference>
<dbReference type="SMART" id="SM00671">
    <property type="entry name" value="SEL1"/>
    <property type="match status" value="6"/>
</dbReference>
<dbReference type="SUPFAM" id="SSF81901">
    <property type="entry name" value="HCP-like"/>
    <property type="match status" value="2"/>
</dbReference>
<proteinExistence type="inferred from homology"/>
<organism evidence="2 3">
    <name type="scientific">Ambispora gerdemannii</name>
    <dbReference type="NCBI Taxonomy" id="144530"/>
    <lineage>
        <taxon>Eukaryota</taxon>
        <taxon>Fungi</taxon>
        <taxon>Fungi incertae sedis</taxon>
        <taxon>Mucoromycota</taxon>
        <taxon>Glomeromycotina</taxon>
        <taxon>Glomeromycetes</taxon>
        <taxon>Archaeosporales</taxon>
        <taxon>Ambisporaceae</taxon>
        <taxon>Ambispora</taxon>
    </lineage>
</organism>
<protein>
    <submittedName>
        <fullName evidence="2">5477_t:CDS:1</fullName>
    </submittedName>
</protein>
<evidence type="ECO:0000256" key="1">
    <source>
        <dbReference type="ARBA" id="ARBA00038101"/>
    </source>
</evidence>
<dbReference type="InterPro" id="IPR006597">
    <property type="entry name" value="Sel1-like"/>
</dbReference>
<reference evidence="2" key="1">
    <citation type="submission" date="2021-06" db="EMBL/GenBank/DDBJ databases">
        <authorList>
            <person name="Kallberg Y."/>
            <person name="Tangrot J."/>
            <person name="Rosling A."/>
        </authorList>
    </citation>
    <scope>NUCLEOTIDE SEQUENCE</scope>
    <source>
        <strain evidence="2">MT106</strain>
    </source>
</reference>
<dbReference type="PANTHER" id="PTHR11102:SF160">
    <property type="entry name" value="ERAD-ASSOCIATED E3 UBIQUITIN-PROTEIN LIGASE COMPONENT HRD3"/>
    <property type="match status" value="1"/>
</dbReference>
<dbReference type="InterPro" id="IPR050767">
    <property type="entry name" value="Sel1_AlgK"/>
</dbReference>
<comment type="similarity">
    <text evidence="1">Belongs to the sel-1 family.</text>
</comment>
<gene>
    <name evidence="2" type="ORF">AGERDE_LOCUS8911</name>
</gene>
<evidence type="ECO:0000313" key="2">
    <source>
        <dbReference type="EMBL" id="CAG8597235.1"/>
    </source>
</evidence>
<dbReference type="Pfam" id="PF08238">
    <property type="entry name" value="Sel1"/>
    <property type="match status" value="6"/>
</dbReference>
<name>A0A9N9GCE8_9GLOM</name>
<dbReference type="PANTHER" id="PTHR11102">
    <property type="entry name" value="SEL-1-LIKE PROTEIN"/>
    <property type="match status" value="1"/>
</dbReference>
<dbReference type="OrthoDB" id="2384430at2759"/>